<dbReference type="InterPro" id="IPR006075">
    <property type="entry name" value="Asn/Gln-tRNA_Trfase_suB/E_cat"/>
</dbReference>
<dbReference type="SUPFAM" id="SSF89095">
    <property type="entry name" value="GatB/YqeY motif"/>
    <property type="match status" value="1"/>
</dbReference>
<keyword evidence="3" id="KW-0067">ATP-binding</keyword>
<dbReference type="PANTHER" id="PTHR11659">
    <property type="entry name" value="GLUTAMYL-TRNA GLN AMIDOTRANSFERASE SUBUNIT B MITOCHONDRIAL AND PROKARYOTIC PET112-RELATED"/>
    <property type="match status" value="1"/>
</dbReference>
<comment type="catalytic activity">
    <reaction evidence="6">
        <text>L-glutamyl-tRNA(Gln) + L-glutamine + ATP + H2O = L-glutaminyl-tRNA(Gln) + L-glutamate + ADP + phosphate + H(+)</text>
        <dbReference type="Rhea" id="RHEA:17521"/>
        <dbReference type="Rhea" id="RHEA-COMP:9681"/>
        <dbReference type="Rhea" id="RHEA-COMP:9684"/>
        <dbReference type="ChEBI" id="CHEBI:15377"/>
        <dbReference type="ChEBI" id="CHEBI:15378"/>
        <dbReference type="ChEBI" id="CHEBI:29985"/>
        <dbReference type="ChEBI" id="CHEBI:30616"/>
        <dbReference type="ChEBI" id="CHEBI:43474"/>
        <dbReference type="ChEBI" id="CHEBI:58359"/>
        <dbReference type="ChEBI" id="CHEBI:78520"/>
        <dbReference type="ChEBI" id="CHEBI:78521"/>
        <dbReference type="ChEBI" id="CHEBI:456216"/>
    </reaction>
</comment>
<dbReference type="InterPro" id="IPR017958">
    <property type="entry name" value="Gln-tRNA_amidoTrfase_suB_CS"/>
</dbReference>
<dbReference type="GO" id="GO:0005524">
    <property type="term" value="F:ATP binding"/>
    <property type="evidence" value="ECO:0007669"/>
    <property type="project" value="UniProtKB-KW"/>
</dbReference>
<dbReference type="GO" id="GO:0030956">
    <property type="term" value="C:glutamyl-tRNA(Gln) amidotransferase complex"/>
    <property type="evidence" value="ECO:0007669"/>
    <property type="project" value="TreeGrafter"/>
</dbReference>
<reference evidence="8 9" key="1">
    <citation type="submission" date="2020-03" db="EMBL/GenBank/DDBJ databases">
        <title>FDA dAtabase for Regulatory Grade micrObial Sequences (FDA-ARGOS): Supporting development and validation of Infectious Disease Dx tests.</title>
        <authorList>
            <person name="Campos J."/>
            <person name="Goldberg B."/>
            <person name="Tallon L."/>
            <person name="Sadzewicz L."/>
            <person name="Vavikolanu K."/>
            <person name="Mehta A."/>
            <person name="Aluvathingal J."/>
            <person name="Nadendla S."/>
            <person name="Nandy P."/>
            <person name="Geyer C."/>
            <person name="Yan Y."/>
            <person name="Sichtig H."/>
        </authorList>
    </citation>
    <scope>NUCLEOTIDE SEQUENCE [LARGE SCALE GENOMIC DNA]</scope>
    <source>
        <strain evidence="8 9">FDAARGOS_656</strain>
    </source>
</reference>
<dbReference type="PANTHER" id="PTHR11659:SF0">
    <property type="entry name" value="GLUTAMYL-TRNA(GLN) AMIDOTRANSFERASE SUBUNIT B, MITOCHONDRIAL"/>
    <property type="match status" value="1"/>
</dbReference>
<evidence type="ECO:0000256" key="3">
    <source>
        <dbReference type="ARBA" id="ARBA00022840"/>
    </source>
</evidence>
<gene>
    <name evidence="8" type="ORF">FOB64_006192</name>
</gene>
<dbReference type="InterPro" id="IPR014746">
    <property type="entry name" value="Gln_synth/guanido_kin_cat_dom"/>
</dbReference>
<dbReference type="Gene3D" id="1.10.10.410">
    <property type="match status" value="1"/>
</dbReference>
<dbReference type="InterPro" id="IPR023168">
    <property type="entry name" value="GatB_Yqey_C_2"/>
</dbReference>
<keyword evidence="4" id="KW-0648">Protein biosynthesis</keyword>
<dbReference type="InterPro" id="IPR003789">
    <property type="entry name" value="Asn/Gln_tRNA_amidoTrase-B-like"/>
</dbReference>
<dbReference type="GO" id="GO:0005739">
    <property type="term" value="C:mitochondrion"/>
    <property type="evidence" value="ECO:0007669"/>
    <property type="project" value="TreeGrafter"/>
</dbReference>
<evidence type="ECO:0000259" key="7">
    <source>
        <dbReference type="SMART" id="SM00845"/>
    </source>
</evidence>
<dbReference type="SMART" id="SM00845">
    <property type="entry name" value="GatB_Yqey"/>
    <property type="match status" value="1"/>
</dbReference>
<keyword evidence="1" id="KW-0436">Ligase</keyword>
<dbReference type="SUPFAM" id="SSF55931">
    <property type="entry name" value="Glutamine synthetase/guanido kinase"/>
    <property type="match status" value="1"/>
</dbReference>
<evidence type="ECO:0000256" key="2">
    <source>
        <dbReference type="ARBA" id="ARBA00022741"/>
    </source>
</evidence>
<dbReference type="GO" id="GO:0032543">
    <property type="term" value="P:mitochondrial translation"/>
    <property type="evidence" value="ECO:0007669"/>
    <property type="project" value="TreeGrafter"/>
</dbReference>
<dbReference type="Proteomes" id="UP000536275">
    <property type="component" value="Unassembled WGS sequence"/>
</dbReference>
<comment type="caution">
    <text evidence="8">The sequence shown here is derived from an EMBL/GenBank/DDBJ whole genome shotgun (WGS) entry which is preliminary data.</text>
</comment>
<evidence type="ECO:0000256" key="5">
    <source>
        <dbReference type="ARBA" id="ARBA00023128"/>
    </source>
</evidence>
<evidence type="ECO:0000313" key="9">
    <source>
        <dbReference type="Proteomes" id="UP000536275"/>
    </source>
</evidence>
<proteinExistence type="predicted"/>
<dbReference type="Pfam" id="PF02637">
    <property type="entry name" value="GatB_Yqey"/>
    <property type="match status" value="1"/>
</dbReference>
<accession>A0A8H6BVP1</accession>
<dbReference type="GO" id="GO:0070681">
    <property type="term" value="P:glutaminyl-tRNAGln biosynthesis via transamidation"/>
    <property type="evidence" value="ECO:0007669"/>
    <property type="project" value="TreeGrafter"/>
</dbReference>
<evidence type="ECO:0000256" key="1">
    <source>
        <dbReference type="ARBA" id="ARBA00022598"/>
    </source>
</evidence>
<dbReference type="Pfam" id="PF02934">
    <property type="entry name" value="GatB_N"/>
    <property type="match status" value="1"/>
</dbReference>
<dbReference type="EMBL" id="JABWAD010000061">
    <property type="protein sequence ID" value="KAF6063190.1"/>
    <property type="molecule type" value="Genomic_DNA"/>
</dbReference>
<dbReference type="AlphaFoldDB" id="A0A8H6BVP1"/>
<evidence type="ECO:0000256" key="6">
    <source>
        <dbReference type="ARBA" id="ARBA00047913"/>
    </source>
</evidence>
<feature type="domain" description="Asn/Gln amidotransferase" evidence="7">
    <location>
        <begin position="113"/>
        <end position="263"/>
    </location>
</feature>
<dbReference type="InterPro" id="IPR018027">
    <property type="entry name" value="Asn/Gln_amidotransferase"/>
</dbReference>
<protein>
    <submittedName>
        <fullName evidence="8">GatB domain family protein</fullName>
    </submittedName>
</protein>
<sequence>MPDKVISLEQVQLEQDTGKTVNYDDRINVDLNRANTPLIEVVTKPDFENIDQVQAYVPDSELPVIRLDKNIQAQLQNTLDELPDSVLDRLTKEPYNLQLAHARNLLFQPEILDYYENIFGRIRDANKWFFHELLAAFAKSDVEFQVDIVLPDMLVDIVSSVEKNEISLTGARIILKHIIRNKSTKTLPQLIKELDIGKPEASAELEEAINEICQQIINTNADVVEKIARGHTNALQVLIGQAMKATKGKVHAKEFRSKFMELLK</sequence>
<name>A0A8H6BVP1_CANAX</name>
<dbReference type="GO" id="GO:0050567">
    <property type="term" value="F:glutaminyl-tRNA synthase (glutamine-hydrolyzing) activity"/>
    <property type="evidence" value="ECO:0007669"/>
    <property type="project" value="TreeGrafter"/>
</dbReference>
<organism evidence="8 9">
    <name type="scientific">Candida albicans</name>
    <name type="common">Yeast</name>
    <dbReference type="NCBI Taxonomy" id="5476"/>
    <lineage>
        <taxon>Eukaryota</taxon>
        <taxon>Fungi</taxon>
        <taxon>Dikarya</taxon>
        <taxon>Ascomycota</taxon>
        <taxon>Saccharomycotina</taxon>
        <taxon>Pichiomycetes</taxon>
        <taxon>Debaryomycetaceae</taxon>
        <taxon>Candida/Lodderomyces clade</taxon>
        <taxon>Candida</taxon>
    </lineage>
</organism>
<keyword evidence="2" id="KW-0547">Nucleotide-binding</keyword>
<evidence type="ECO:0000313" key="8">
    <source>
        <dbReference type="EMBL" id="KAF6063190.1"/>
    </source>
</evidence>
<evidence type="ECO:0000256" key="4">
    <source>
        <dbReference type="ARBA" id="ARBA00022917"/>
    </source>
</evidence>
<keyword evidence="5" id="KW-0496">Mitochondrion</keyword>
<dbReference type="InterPro" id="IPR017959">
    <property type="entry name" value="Asn/Gln-tRNA_amidoTrfase_suB/E"/>
</dbReference>
<dbReference type="PROSITE" id="PS01234">
    <property type="entry name" value="GATB"/>
    <property type="match status" value="1"/>
</dbReference>